<name>A0A8H3X503_GIGMA</name>
<dbReference type="AlphaFoldDB" id="A0A8H3X503"/>
<protein>
    <submittedName>
        <fullName evidence="1">Uncharacterized protein</fullName>
    </submittedName>
</protein>
<dbReference type="Proteomes" id="UP000439903">
    <property type="component" value="Unassembled WGS sequence"/>
</dbReference>
<reference evidence="1 2" key="1">
    <citation type="journal article" date="2019" name="Environ. Microbiol.">
        <title>At the nexus of three kingdoms: the genome of the mycorrhizal fungus Gigaspora margarita provides insights into plant, endobacterial and fungal interactions.</title>
        <authorList>
            <person name="Venice F."/>
            <person name="Ghignone S."/>
            <person name="Salvioli di Fossalunga A."/>
            <person name="Amselem J."/>
            <person name="Novero M."/>
            <person name="Xianan X."/>
            <person name="Sedzielewska Toro K."/>
            <person name="Morin E."/>
            <person name="Lipzen A."/>
            <person name="Grigoriev I.V."/>
            <person name="Henrissat B."/>
            <person name="Martin F.M."/>
            <person name="Bonfante P."/>
        </authorList>
    </citation>
    <scope>NUCLEOTIDE SEQUENCE [LARGE SCALE GENOMIC DNA]</scope>
    <source>
        <strain evidence="1 2">BEG34</strain>
    </source>
</reference>
<sequence length="83" mass="9988">MLSEAVKHSYWNRPYKKWGLFTWEEFYDDKYPNKSKEARDSFLCDLETEDKNGKPNEKENSINEIKIKHEISTGTSLRIHYQT</sequence>
<proteinExistence type="predicted"/>
<gene>
    <name evidence="1" type="ORF">F8M41_008664</name>
</gene>
<organism evidence="1 2">
    <name type="scientific">Gigaspora margarita</name>
    <dbReference type="NCBI Taxonomy" id="4874"/>
    <lineage>
        <taxon>Eukaryota</taxon>
        <taxon>Fungi</taxon>
        <taxon>Fungi incertae sedis</taxon>
        <taxon>Mucoromycota</taxon>
        <taxon>Glomeromycotina</taxon>
        <taxon>Glomeromycetes</taxon>
        <taxon>Diversisporales</taxon>
        <taxon>Gigasporaceae</taxon>
        <taxon>Gigaspora</taxon>
    </lineage>
</organism>
<evidence type="ECO:0000313" key="1">
    <source>
        <dbReference type="EMBL" id="KAF0407996.1"/>
    </source>
</evidence>
<evidence type="ECO:0000313" key="2">
    <source>
        <dbReference type="Proteomes" id="UP000439903"/>
    </source>
</evidence>
<keyword evidence="2" id="KW-1185">Reference proteome</keyword>
<dbReference type="EMBL" id="WTPW01001913">
    <property type="protein sequence ID" value="KAF0407996.1"/>
    <property type="molecule type" value="Genomic_DNA"/>
</dbReference>
<comment type="caution">
    <text evidence="1">The sequence shown here is derived from an EMBL/GenBank/DDBJ whole genome shotgun (WGS) entry which is preliminary data.</text>
</comment>
<accession>A0A8H3X503</accession>